<evidence type="ECO:0000313" key="2">
    <source>
        <dbReference type="EMBL" id="MDN3724688.1"/>
    </source>
</evidence>
<reference evidence="2 3" key="1">
    <citation type="submission" date="2023-06" db="EMBL/GenBank/DDBJ databases">
        <authorList>
            <person name="Ye Y.-Q."/>
            <person name="Du Z.-J."/>
        </authorList>
    </citation>
    <scope>NUCLEOTIDE SEQUENCE [LARGE SCALE GENOMIC DNA]</scope>
    <source>
        <strain evidence="2 3">SDUM287046</strain>
    </source>
</reference>
<keyword evidence="1" id="KW-0732">Signal</keyword>
<dbReference type="Proteomes" id="UP001244787">
    <property type="component" value="Unassembled WGS sequence"/>
</dbReference>
<dbReference type="RefSeq" id="WP_290254775.1">
    <property type="nucleotide sequence ID" value="NZ_JAUGQQ010000005.1"/>
</dbReference>
<dbReference type="Pfam" id="PF07617">
    <property type="entry name" value="DUF1579"/>
    <property type="match status" value="1"/>
</dbReference>
<feature type="signal peptide" evidence="1">
    <location>
        <begin position="1"/>
        <end position="19"/>
    </location>
</feature>
<dbReference type="EMBL" id="JAUGQQ010000005">
    <property type="protein sequence ID" value="MDN3724688.1"/>
    <property type="molecule type" value="Genomic_DNA"/>
</dbReference>
<evidence type="ECO:0000313" key="3">
    <source>
        <dbReference type="Proteomes" id="UP001244787"/>
    </source>
</evidence>
<comment type="caution">
    <text evidence="2">The sequence shown here is derived from an EMBL/GenBank/DDBJ whole genome shotgun (WGS) entry which is preliminary data.</text>
</comment>
<sequence>MKNLFLAASVLALCLSACKNENKATMETETIMATDTTATATDSIETTETPMDSVAMQKAWEAYATPSEPHKMMAEDVGNWNNEMTFWMGEGGESVKATSTAEINMILGGRYQETNYKGNVMDMPFEGKATTAFDNATKETVSTWIDNMGTGMMVLRGKYDDATKAIISNGNMVDPMTGKERQVREVFTIVDENTRKMEMFETVAGGSEYKSMEIVMKRI</sequence>
<gene>
    <name evidence="2" type="ORF">QRD02_09850</name>
</gene>
<accession>A0ABT8DN71</accession>
<keyword evidence="3" id="KW-1185">Reference proteome</keyword>
<feature type="chain" id="PRO_5047217491" evidence="1">
    <location>
        <begin position="20"/>
        <end position="219"/>
    </location>
</feature>
<dbReference type="InterPro" id="IPR011473">
    <property type="entry name" value="DUF1579"/>
</dbReference>
<protein>
    <submittedName>
        <fullName evidence="2">DUF1579 domain-containing protein</fullName>
    </submittedName>
</protein>
<evidence type="ECO:0000256" key="1">
    <source>
        <dbReference type="SAM" id="SignalP"/>
    </source>
</evidence>
<organism evidence="2 3">
    <name type="scientific">Aequorivita aurantiaca</name>
    <dbReference type="NCBI Taxonomy" id="3053356"/>
    <lineage>
        <taxon>Bacteria</taxon>
        <taxon>Pseudomonadati</taxon>
        <taxon>Bacteroidota</taxon>
        <taxon>Flavobacteriia</taxon>
        <taxon>Flavobacteriales</taxon>
        <taxon>Flavobacteriaceae</taxon>
        <taxon>Aequorivita</taxon>
    </lineage>
</organism>
<proteinExistence type="predicted"/>
<name>A0ABT8DN71_9FLAO</name>